<dbReference type="AlphaFoldDB" id="A0A645DAN1"/>
<proteinExistence type="predicted"/>
<feature type="transmembrane region" description="Helical" evidence="1">
    <location>
        <begin position="27"/>
        <end position="57"/>
    </location>
</feature>
<keyword evidence="1" id="KW-0812">Transmembrane</keyword>
<accession>A0A645DAN1</accession>
<keyword evidence="1" id="KW-0472">Membrane</keyword>
<reference evidence="2" key="1">
    <citation type="submission" date="2019-08" db="EMBL/GenBank/DDBJ databases">
        <authorList>
            <person name="Kucharzyk K."/>
            <person name="Murdoch R.W."/>
            <person name="Higgins S."/>
            <person name="Loffler F."/>
        </authorList>
    </citation>
    <scope>NUCLEOTIDE SEQUENCE</scope>
</reference>
<dbReference type="EMBL" id="VSSQ01034414">
    <property type="protein sequence ID" value="MPM86351.1"/>
    <property type="molecule type" value="Genomic_DNA"/>
</dbReference>
<evidence type="ECO:0000256" key="1">
    <source>
        <dbReference type="SAM" id="Phobius"/>
    </source>
</evidence>
<protein>
    <submittedName>
        <fullName evidence="2">Uncharacterized protein</fullName>
    </submittedName>
</protein>
<gene>
    <name evidence="2" type="ORF">SDC9_133440</name>
</gene>
<sequence length="72" mass="8454">MWISKGSWSLYKNPLPPLWNGQYKKKVLWVLLPIVFMNCPVYELAMIYTTFAIILLFGGNILRMKSLPLVMY</sequence>
<evidence type="ECO:0000313" key="2">
    <source>
        <dbReference type="EMBL" id="MPM86351.1"/>
    </source>
</evidence>
<comment type="caution">
    <text evidence="2">The sequence shown here is derived from an EMBL/GenBank/DDBJ whole genome shotgun (WGS) entry which is preliminary data.</text>
</comment>
<name>A0A645DAN1_9ZZZZ</name>
<organism evidence="2">
    <name type="scientific">bioreactor metagenome</name>
    <dbReference type="NCBI Taxonomy" id="1076179"/>
    <lineage>
        <taxon>unclassified sequences</taxon>
        <taxon>metagenomes</taxon>
        <taxon>ecological metagenomes</taxon>
    </lineage>
</organism>
<keyword evidence="1" id="KW-1133">Transmembrane helix</keyword>